<organism evidence="2 3">
    <name type="scientific">Mycolicibacterium pallens</name>
    <dbReference type="NCBI Taxonomy" id="370524"/>
    <lineage>
        <taxon>Bacteria</taxon>
        <taxon>Bacillati</taxon>
        <taxon>Actinomycetota</taxon>
        <taxon>Actinomycetes</taxon>
        <taxon>Mycobacteriales</taxon>
        <taxon>Mycobacteriaceae</taxon>
        <taxon>Mycolicibacterium</taxon>
    </lineage>
</organism>
<feature type="domain" description="Xylose isomerase-like TIM barrel" evidence="1">
    <location>
        <begin position="64"/>
        <end position="241"/>
    </location>
</feature>
<dbReference type="GO" id="GO:0016853">
    <property type="term" value="F:isomerase activity"/>
    <property type="evidence" value="ECO:0007669"/>
    <property type="project" value="UniProtKB-KW"/>
</dbReference>
<dbReference type="InterPro" id="IPR013022">
    <property type="entry name" value="Xyl_isomerase-like_TIM-brl"/>
</dbReference>
<dbReference type="Gene3D" id="3.20.20.150">
    <property type="entry name" value="Divalent-metal-dependent TIM barrel enzymes"/>
    <property type="match status" value="1"/>
</dbReference>
<dbReference type="InterPro" id="IPR036237">
    <property type="entry name" value="Xyl_isomerase-like_sf"/>
</dbReference>
<dbReference type="InterPro" id="IPR050312">
    <property type="entry name" value="IolE/XylAMocC-like"/>
</dbReference>
<gene>
    <name evidence="2" type="ORF">K0O64_21240</name>
</gene>
<evidence type="ECO:0000259" key="1">
    <source>
        <dbReference type="Pfam" id="PF01261"/>
    </source>
</evidence>
<dbReference type="PANTHER" id="PTHR12110:SF52">
    <property type="entry name" value="XYLOSE ISOMERASE"/>
    <property type="match status" value="1"/>
</dbReference>
<dbReference type="PANTHER" id="PTHR12110">
    <property type="entry name" value="HYDROXYPYRUVATE ISOMERASE"/>
    <property type="match status" value="1"/>
</dbReference>
<name>A0ABX8VCU4_9MYCO</name>
<dbReference type="RefSeq" id="WP_071942637.1">
    <property type="nucleotide sequence ID" value="NZ_BAAAVX010000083.1"/>
</dbReference>
<accession>A0ABX8VCU4</accession>
<dbReference type="Pfam" id="PF01261">
    <property type="entry name" value="AP_endonuc_2"/>
    <property type="match status" value="1"/>
</dbReference>
<dbReference type="Proteomes" id="UP000825367">
    <property type="component" value="Chromosome"/>
</dbReference>
<dbReference type="SUPFAM" id="SSF51658">
    <property type="entry name" value="Xylose isomerase-like"/>
    <property type="match status" value="1"/>
</dbReference>
<reference evidence="2 3" key="1">
    <citation type="submission" date="2021-07" db="EMBL/GenBank/DDBJ databases">
        <title>Whole genome sequencing of non-tuberculosis mycobacteria type-strains.</title>
        <authorList>
            <person name="Igarashi Y."/>
            <person name="Osugi A."/>
            <person name="Mitarai S."/>
        </authorList>
    </citation>
    <scope>NUCLEOTIDE SEQUENCE [LARGE SCALE GENOMIC DNA]</scope>
    <source>
        <strain evidence="2 3">JCM 16370</strain>
    </source>
</reference>
<sequence length="277" mass="29662">MREQLSVHDVTFLGSSPAELQRNWAELGVRCLSVIDTQLLDPDFRRVIEGSHHMVQAVCHVFGSGRVPTDERSVGAARDALLRVIDVAASVDARCIYMLTGGRGELSWEQAADAFGAAIQPCLHEAEQAGVSLAIENASALYADIHMAHSLRDTITLAESAGLDICIDLFHCWAEAGLTGLLLKALPRTRLIQLSDYVLGDRGLPARAVPGDGAIPIESFVAQALSGGYRFGFDLELLGPRIDAEGRLAAAQRACDVVRGMLDRLGGCGEEESSGVR</sequence>
<proteinExistence type="predicted"/>
<protein>
    <submittedName>
        <fullName evidence="2">Sugar phosphate isomerase/epimerase</fullName>
    </submittedName>
</protein>
<keyword evidence="3" id="KW-1185">Reference proteome</keyword>
<evidence type="ECO:0000313" key="3">
    <source>
        <dbReference type="Proteomes" id="UP000825367"/>
    </source>
</evidence>
<keyword evidence="2" id="KW-0413">Isomerase</keyword>
<evidence type="ECO:0000313" key="2">
    <source>
        <dbReference type="EMBL" id="QYL15599.1"/>
    </source>
</evidence>
<dbReference type="EMBL" id="CP080333">
    <property type="protein sequence ID" value="QYL15599.1"/>
    <property type="molecule type" value="Genomic_DNA"/>
</dbReference>